<sequence>MEFVHSATAGRAARGAATATAPARPGSIGEKARQRLSPVPSVAGAPSLPASVADPRAADVRRYEGGQVVWRVQCGDLISRERCVTVFVDNGEVVLVGPPGETARLTATQLGQLRAALGEAAKLAERTR</sequence>
<proteinExistence type="predicted"/>
<evidence type="ECO:0000313" key="3">
    <source>
        <dbReference type="Proteomes" id="UP001597478"/>
    </source>
</evidence>
<dbReference type="EMBL" id="JBHUOF010000049">
    <property type="protein sequence ID" value="MFD2803011.1"/>
    <property type="molecule type" value="Genomic_DNA"/>
</dbReference>
<feature type="region of interest" description="Disordered" evidence="1">
    <location>
        <begin position="1"/>
        <end position="51"/>
    </location>
</feature>
<comment type="caution">
    <text evidence="2">The sequence shown here is derived from an EMBL/GenBank/DDBJ whole genome shotgun (WGS) entry which is preliminary data.</text>
</comment>
<accession>A0ABW5WHR2</accession>
<protein>
    <submittedName>
        <fullName evidence="2">Uncharacterized protein</fullName>
    </submittedName>
</protein>
<name>A0ABW5WHR2_9PSEU</name>
<evidence type="ECO:0000313" key="2">
    <source>
        <dbReference type="EMBL" id="MFD2803011.1"/>
    </source>
</evidence>
<evidence type="ECO:0000256" key="1">
    <source>
        <dbReference type="SAM" id="MobiDB-lite"/>
    </source>
</evidence>
<keyword evidence="3" id="KW-1185">Reference proteome</keyword>
<reference evidence="3" key="1">
    <citation type="journal article" date="2019" name="Int. J. Syst. Evol. Microbiol.">
        <title>The Global Catalogue of Microorganisms (GCM) 10K type strain sequencing project: providing services to taxonomists for standard genome sequencing and annotation.</title>
        <authorList>
            <consortium name="The Broad Institute Genomics Platform"/>
            <consortium name="The Broad Institute Genome Sequencing Center for Infectious Disease"/>
            <person name="Wu L."/>
            <person name="Ma J."/>
        </authorList>
    </citation>
    <scope>NUCLEOTIDE SEQUENCE [LARGE SCALE GENOMIC DNA]</scope>
    <source>
        <strain evidence="3">IBRC-M 10906</strain>
    </source>
</reference>
<organism evidence="2 3">
    <name type="scientific">Prauserella oleivorans</name>
    <dbReference type="NCBI Taxonomy" id="1478153"/>
    <lineage>
        <taxon>Bacteria</taxon>
        <taxon>Bacillati</taxon>
        <taxon>Actinomycetota</taxon>
        <taxon>Actinomycetes</taxon>
        <taxon>Pseudonocardiales</taxon>
        <taxon>Pseudonocardiaceae</taxon>
        <taxon>Prauserella</taxon>
    </lineage>
</organism>
<gene>
    <name evidence="2" type="ORF">ACFS2C_26820</name>
</gene>
<dbReference type="RefSeq" id="WP_377395241.1">
    <property type="nucleotide sequence ID" value="NZ_JBHSAN010000054.1"/>
</dbReference>
<feature type="compositionally biased region" description="Low complexity" evidence="1">
    <location>
        <begin position="7"/>
        <end position="26"/>
    </location>
</feature>
<dbReference type="Proteomes" id="UP001597478">
    <property type="component" value="Unassembled WGS sequence"/>
</dbReference>